<dbReference type="EMBL" id="CP030032">
    <property type="protein sequence ID" value="AWV91253.1"/>
    <property type="molecule type" value="Genomic_DNA"/>
</dbReference>
<gene>
    <name evidence="1" type="ORF">DN745_18735</name>
</gene>
<proteinExistence type="predicted"/>
<name>A0A2Z4FQM4_9DELT</name>
<accession>A0A2Z4FQM4</accession>
<protein>
    <submittedName>
        <fullName evidence="1">Uncharacterized protein</fullName>
    </submittedName>
</protein>
<organism evidence="1 2">
    <name type="scientific">Bradymonas sediminis</name>
    <dbReference type="NCBI Taxonomy" id="1548548"/>
    <lineage>
        <taxon>Bacteria</taxon>
        <taxon>Deltaproteobacteria</taxon>
        <taxon>Bradymonadales</taxon>
        <taxon>Bradymonadaceae</taxon>
        <taxon>Bradymonas</taxon>
    </lineage>
</organism>
<dbReference type="RefSeq" id="WP_111337366.1">
    <property type="nucleotide sequence ID" value="NZ_CP030032.1"/>
</dbReference>
<keyword evidence="2" id="KW-1185">Reference proteome</keyword>
<evidence type="ECO:0000313" key="2">
    <source>
        <dbReference type="Proteomes" id="UP000249799"/>
    </source>
</evidence>
<dbReference type="Proteomes" id="UP000249799">
    <property type="component" value="Chromosome"/>
</dbReference>
<reference evidence="1 2" key="1">
    <citation type="submission" date="2018-06" db="EMBL/GenBank/DDBJ databases">
        <title>Lujinxingia sediminis gen. nov. sp. nov., a new facultative anaerobic member of the class Deltaproteobacteria, and proposal of Lujinxingaceae fam. nov.</title>
        <authorList>
            <person name="Guo L.-Y."/>
            <person name="Li C.-M."/>
            <person name="Wang S."/>
            <person name="Du Z.-J."/>
        </authorList>
    </citation>
    <scope>NUCLEOTIDE SEQUENCE [LARGE SCALE GENOMIC DNA]</scope>
    <source>
        <strain evidence="1 2">FA350</strain>
    </source>
</reference>
<dbReference type="KEGG" id="bsed:DN745_18735"/>
<dbReference type="AlphaFoldDB" id="A0A2Z4FQM4"/>
<sequence>MDYAARKTPEIYKPMIDAALLRLARVAGADDEAVSVTLADLKVEPGTGPWGYLTQAAIPAIRSSLTTEALQTALGPYSWNFSLLKGTLADNLQAFDYVETQDEVEIDYEDPWGSPVVLEYYPEESHECLRQVNYIGGSDADIIALWRRADRTSICHAHMEGFWILGEDPIDWIEKIASAAEEKASA</sequence>
<evidence type="ECO:0000313" key="1">
    <source>
        <dbReference type="EMBL" id="AWV91253.1"/>
    </source>
</evidence>